<evidence type="ECO:0000313" key="8">
    <source>
        <dbReference type="EMBL" id="KAJ3120221.1"/>
    </source>
</evidence>
<evidence type="ECO:0000256" key="2">
    <source>
        <dbReference type="ARBA" id="ARBA00007015"/>
    </source>
</evidence>
<keyword evidence="4 7" id="KW-0812">Transmembrane</keyword>
<dbReference type="Proteomes" id="UP001211907">
    <property type="component" value="Unassembled WGS sequence"/>
</dbReference>
<dbReference type="Gene3D" id="1.20.1250.20">
    <property type="entry name" value="MFS general substrate transporter like domains"/>
    <property type="match status" value="1"/>
</dbReference>
<keyword evidence="6 7" id="KW-0472">Membrane</keyword>
<dbReference type="SUPFAM" id="SSF103473">
    <property type="entry name" value="MFS general substrate transporter"/>
    <property type="match status" value="1"/>
</dbReference>
<feature type="transmembrane region" description="Helical" evidence="7">
    <location>
        <begin position="121"/>
        <end position="142"/>
    </location>
</feature>
<dbReference type="PANTHER" id="PTHR31585">
    <property type="entry name" value="FOLATE-BIOPTERIN TRANSPORTER 1, CHLOROPLASTIC"/>
    <property type="match status" value="1"/>
</dbReference>
<dbReference type="AlphaFoldDB" id="A0AAD5T1W6"/>
<evidence type="ECO:0000256" key="5">
    <source>
        <dbReference type="ARBA" id="ARBA00022989"/>
    </source>
</evidence>
<dbReference type="EMBL" id="JADGJH010000982">
    <property type="protein sequence ID" value="KAJ3120221.1"/>
    <property type="molecule type" value="Genomic_DNA"/>
</dbReference>
<gene>
    <name evidence="8" type="ORF">HK100_012896</name>
</gene>
<evidence type="ECO:0000256" key="7">
    <source>
        <dbReference type="SAM" id="Phobius"/>
    </source>
</evidence>
<feature type="transmembrane region" description="Helical" evidence="7">
    <location>
        <begin position="218"/>
        <end position="239"/>
    </location>
</feature>
<dbReference type="GO" id="GO:0016020">
    <property type="term" value="C:membrane"/>
    <property type="evidence" value="ECO:0007669"/>
    <property type="project" value="UniProtKB-SubCell"/>
</dbReference>
<comment type="subcellular location">
    <subcellularLocation>
        <location evidence="1">Membrane</location>
        <topology evidence="1">Multi-pass membrane protein</topology>
    </subcellularLocation>
</comment>
<evidence type="ECO:0000256" key="3">
    <source>
        <dbReference type="ARBA" id="ARBA00022448"/>
    </source>
</evidence>
<reference evidence="8" key="1">
    <citation type="submission" date="2020-05" db="EMBL/GenBank/DDBJ databases">
        <title>Phylogenomic resolution of chytrid fungi.</title>
        <authorList>
            <person name="Stajich J.E."/>
            <person name="Amses K."/>
            <person name="Simmons R."/>
            <person name="Seto K."/>
            <person name="Myers J."/>
            <person name="Bonds A."/>
            <person name="Quandt C.A."/>
            <person name="Barry K."/>
            <person name="Liu P."/>
            <person name="Grigoriev I."/>
            <person name="Longcore J.E."/>
            <person name="James T.Y."/>
        </authorList>
    </citation>
    <scope>NUCLEOTIDE SEQUENCE</scope>
    <source>
        <strain evidence="8">JEL0513</strain>
    </source>
</reference>
<comment type="caution">
    <text evidence="8">The sequence shown here is derived from an EMBL/GenBank/DDBJ whole genome shotgun (WGS) entry which is preliminary data.</text>
</comment>
<evidence type="ECO:0000313" key="9">
    <source>
        <dbReference type="Proteomes" id="UP001211907"/>
    </source>
</evidence>
<feature type="transmembrane region" description="Helical" evidence="7">
    <location>
        <begin position="326"/>
        <end position="346"/>
    </location>
</feature>
<dbReference type="PANTHER" id="PTHR31585:SF0">
    <property type="entry name" value="FOLATE-BIOPTERIN TRANSPORTER 1, CHLOROPLASTIC"/>
    <property type="match status" value="1"/>
</dbReference>
<keyword evidence="9" id="KW-1185">Reference proteome</keyword>
<accession>A0AAD5T1W6</accession>
<protein>
    <submittedName>
        <fullName evidence="8">Uncharacterized protein</fullName>
    </submittedName>
</protein>
<comment type="similarity">
    <text evidence="2">Belongs to the major facilitator superfamily. Folate-biopterin transporter (TC 2.A.71) family.</text>
</comment>
<sequence>MLIIGTTYFLQGFRNYAFGDGIIWFFSDVFDLDPATKNNDLIPLKYQNKQPPQMQQPSALMGLAMSDVIADAMVVRQAREAGEAGGANLQAFCWVLSSVGGIIGRPFAGYINGKDGKGSRILLGVVYSISSLLGCTISLLHAEQKCTDPSWSIARFTRQIMRLIKSIFGNKLVWLPMAWIILNQAIVPDVSAAMNFWKRSVINVGADKKAYIDTVGDVFSICGIVLYTNFFMIGSQTVINTLYSFQGMPFFVLAAQLCPHDIEATFYATMMSIGNIGGNIGTMFGGYLLEELHIVRINEHFDKNTTIALGSTQQQEEEYDFTNLVLVLWIRVGAMAVSALFVFAMVPNVPEVKSDDDSGEAKKVLDSEEICDGGGENVQLVRKRAGSAVDENYSALTENDVDEDFDA</sequence>
<name>A0AAD5T1W6_9FUNG</name>
<evidence type="ECO:0000256" key="4">
    <source>
        <dbReference type="ARBA" id="ARBA00022692"/>
    </source>
</evidence>
<keyword evidence="3" id="KW-0813">Transport</keyword>
<dbReference type="InterPro" id="IPR039309">
    <property type="entry name" value="BT1"/>
</dbReference>
<dbReference type="InterPro" id="IPR036259">
    <property type="entry name" value="MFS_trans_sf"/>
</dbReference>
<feature type="transmembrane region" description="Helical" evidence="7">
    <location>
        <begin position="173"/>
        <end position="197"/>
    </location>
</feature>
<proteinExistence type="inferred from homology"/>
<evidence type="ECO:0000256" key="1">
    <source>
        <dbReference type="ARBA" id="ARBA00004141"/>
    </source>
</evidence>
<organism evidence="8 9">
    <name type="scientific">Physocladia obscura</name>
    <dbReference type="NCBI Taxonomy" id="109957"/>
    <lineage>
        <taxon>Eukaryota</taxon>
        <taxon>Fungi</taxon>
        <taxon>Fungi incertae sedis</taxon>
        <taxon>Chytridiomycota</taxon>
        <taxon>Chytridiomycota incertae sedis</taxon>
        <taxon>Chytridiomycetes</taxon>
        <taxon>Chytridiales</taxon>
        <taxon>Chytriomycetaceae</taxon>
        <taxon>Physocladia</taxon>
    </lineage>
</organism>
<keyword evidence="5 7" id="KW-1133">Transmembrane helix</keyword>
<evidence type="ECO:0000256" key="6">
    <source>
        <dbReference type="ARBA" id="ARBA00023136"/>
    </source>
</evidence>
<dbReference type="Pfam" id="PF03092">
    <property type="entry name" value="BT1"/>
    <property type="match status" value="1"/>
</dbReference>